<evidence type="ECO:0000256" key="1">
    <source>
        <dbReference type="SAM" id="Phobius"/>
    </source>
</evidence>
<evidence type="ECO:0000313" key="2">
    <source>
        <dbReference type="EMBL" id="QDU60771.1"/>
    </source>
</evidence>
<dbReference type="AlphaFoldDB" id="A0A518B1B7"/>
<dbReference type="KEGG" id="knv:Pan216_16220"/>
<accession>A0A518B1B7</accession>
<reference evidence="2 3" key="1">
    <citation type="submission" date="2019-02" db="EMBL/GenBank/DDBJ databases">
        <title>Deep-cultivation of Planctomycetes and their phenomic and genomic characterization uncovers novel biology.</title>
        <authorList>
            <person name="Wiegand S."/>
            <person name="Jogler M."/>
            <person name="Boedeker C."/>
            <person name="Pinto D."/>
            <person name="Vollmers J."/>
            <person name="Rivas-Marin E."/>
            <person name="Kohn T."/>
            <person name="Peeters S.H."/>
            <person name="Heuer A."/>
            <person name="Rast P."/>
            <person name="Oberbeckmann S."/>
            <person name="Bunk B."/>
            <person name="Jeske O."/>
            <person name="Meyerdierks A."/>
            <person name="Storesund J.E."/>
            <person name="Kallscheuer N."/>
            <person name="Luecker S."/>
            <person name="Lage O.M."/>
            <person name="Pohl T."/>
            <person name="Merkel B.J."/>
            <person name="Hornburger P."/>
            <person name="Mueller R.-W."/>
            <person name="Bruemmer F."/>
            <person name="Labrenz M."/>
            <person name="Spormann A.M."/>
            <person name="Op den Camp H."/>
            <person name="Overmann J."/>
            <person name="Amann R."/>
            <person name="Jetten M.S.M."/>
            <person name="Mascher T."/>
            <person name="Medema M.H."/>
            <person name="Devos D.P."/>
            <person name="Kaster A.-K."/>
            <person name="Ovreas L."/>
            <person name="Rohde M."/>
            <person name="Galperin M.Y."/>
            <person name="Jogler C."/>
        </authorList>
    </citation>
    <scope>NUCLEOTIDE SEQUENCE [LARGE SCALE GENOMIC DNA]</scope>
    <source>
        <strain evidence="2 3">Pan216</strain>
    </source>
</reference>
<name>A0A518B1B7_9BACT</name>
<dbReference type="EMBL" id="CP036279">
    <property type="protein sequence ID" value="QDU60771.1"/>
    <property type="molecule type" value="Genomic_DNA"/>
</dbReference>
<keyword evidence="1" id="KW-0472">Membrane</keyword>
<protein>
    <submittedName>
        <fullName evidence="2">Uncharacterized protein</fullName>
    </submittedName>
</protein>
<gene>
    <name evidence="2" type="ORF">Pan216_16220</name>
</gene>
<feature type="transmembrane region" description="Helical" evidence="1">
    <location>
        <begin position="6"/>
        <end position="27"/>
    </location>
</feature>
<organism evidence="2 3">
    <name type="scientific">Kolteria novifilia</name>
    <dbReference type="NCBI Taxonomy" id="2527975"/>
    <lineage>
        <taxon>Bacteria</taxon>
        <taxon>Pseudomonadati</taxon>
        <taxon>Planctomycetota</taxon>
        <taxon>Planctomycetia</taxon>
        <taxon>Kolteriales</taxon>
        <taxon>Kolteriaceae</taxon>
        <taxon>Kolteria</taxon>
    </lineage>
</organism>
<proteinExistence type="predicted"/>
<sequence>MDPIGLWSLFATVAIGVPGLWFTAVAWKRNHHFVLKVRHLKAFTEYPPGHVVLSLVVQNVGIDLRDPKAFLTFREIGGKARVSVIFDRDPNGSSIVDTLHRGERLEFTLTSDSHPGAACREHLEDPNSQEVAIELYSKDHRVVSIPVGGQSDCCKAAWNRLVSRASGSLFQQPGREDIDRYAYWVCRLTLTDYSEKVRFFCRVNP</sequence>
<dbReference type="Proteomes" id="UP000317093">
    <property type="component" value="Chromosome"/>
</dbReference>
<keyword evidence="1" id="KW-1133">Transmembrane helix</keyword>
<keyword evidence="3" id="KW-1185">Reference proteome</keyword>
<evidence type="ECO:0000313" key="3">
    <source>
        <dbReference type="Proteomes" id="UP000317093"/>
    </source>
</evidence>
<keyword evidence="1" id="KW-0812">Transmembrane</keyword>